<keyword evidence="1" id="KW-0732">Signal</keyword>
<dbReference type="EMBL" id="CP044016">
    <property type="protein sequence ID" value="QES88067.1"/>
    <property type="molecule type" value="Genomic_DNA"/>
</dbReference>
<protein>
    <submittedName>
        <fullName evidence="2">Uncharacterized protein</fullName>
    </submittedName>
</protein>
<accession>A0A5P2FYQ9</accession>
<dbReference type="Proteomes" id="UP000292424">
    <property type="component" value="Chromosome"/>
</dbReference>
<name>A0A5P2FYQ9_9BACT</name>
<gene>
    <name evidence="2" type="ORF">E0W69_005105</name>
</gene>
<reference evidence="2 3" key="1">
    <citation type="submission" date="2019-09" db="EMBL/GenBank/DDBJ databases">
        <title>Complete genome sequence of Arachidicoccus sp. B3-10 isolated from apple orchard soil.</title>
        <authorList>
            <person name="Kim H.S."/>
            <person name="Han K.-I."/>
            <person name="Suh M.K."/>
            <person name="Lee K.C."/>
            <person name="Eom M.K."/>
            <person name="Kim J.-S."/>
            <person name="Kang S.W."/>
            <person name="Sin Y."/>
            <person name="Lee J.-S."/>
        </authorList>
    </citation>
    <scope>NUCLEOTIDE SEQUENCE [LARGE SCALE GENOMIC DNA]</scope>
    <source>
        <strain evidence="2 3">B3-10</strain>
    </source>
</reference>
<dbReference type="AlphaFoldDB" id="A0A5P2FYQ9"/>
<sequence length="370" mass="41372">MKLLWLLILICTISNAQTNSDYKKILHFPTKGIYQKKNELEKLSNNSILIKYYDRDSTVFGYLSAQNGNGIYQLSPEGTKKEFIDLLFKQISNYSYDIKNPNIVCTLNKLSISSDSSSSNIFLHLKSDLYYKIEMNYRLGMSIDTVFLAEGTDSVACLQAIVNSIDYLCQKANTIKTPFVQNIPNLSKNIQVNDGTFSISAIDSISIIHSTILDDISSQISKGIFMNFQEFLSNAPSITNSFWLSPDTTSTNGNVALYVMKGDSSISKVNSAWGLSLGGNEIYMFNHATQLIPIEKTSNGIVLSRYVDFKVRKNQAIYWRATIGRGWPQDANPYERKRSISISSMNGKLLPSTSHPIATKIDIATGLLSF</sequence>
<organism evidence="2 3">
    <name type="scientific">Rhizosphaericola mali</name>
    <dbReference type="NCBI Taxonomy" id="2545455"/>
    <lineage>
        <taxon>Bacteria</taxon>
        <taxon>Pseudomonadati</taxon>
        <taxon>Bacteroidota</taxon>
        <taxon>Chitinophagia</taxon>
        <taxon>Chitinophagales</taxon>
        <taxon>Chitinophagaceae</taxon>
        <taxon>Rhizosphaericola</taxon>
    </lineage>
</organism>
<feature type="chain" id="PRO_5024436513" evidence="1">
    <location>
        <begin position="17"/>
        <end position="370"/>
    </location>
</feature>
<evidence type="ECO:0000256" key="1">
    <source>
        <dbReference type="SAM" id="SignalP"/>
    </source>
</evidence>
<keyword evidence="3" id="KW-1185">Reference proteome</keyword>
<proteinExistence type="predicted"/>
<dbReference type="RefSeq" id="WP_131328954.1">
    <property type="nucleotide sequence ID" value="NZ_CP044016.1"/>
</dbReference>
<feature type="signal peptide" evidence="1">
    <location>
        <begin position="1"/>
        <end position="16"/>
    </location>
</feature>
<dbReference type="KEGG" id="arac:E0W69_005105"/>
<dbReference type="OrthoDB" id="663130at2"/>
<evidence type="ECO:0000313" key="3">
    <source>
        <dbReference type="Proteomes" id="UP000292424"/>
    </source>
</evidence>
<evidence type="ECO:0000313" key="2">
    <source>
        <dbReference type="EMBL" id="QES88067.1"/>
    </source>
</evidence>